<sequence length="66" mass="7378">MSSPHPKANEGQEYAQDLIELRDRLAADGVTIRIPRLGARIELPEPIVPEGETASEILIRWRHAPP</sequence>
<gene>
    <name evidence="1" type="ORF">AVDCRST_MAG68-1480</name>
</gene>
<reference evidence="1" key="1">
    <citation type="submission" date="2020-02" db="EMBL/GenBank/DDBJ databases">
        <authorList>
            <person name="Meier V. D."/>
        </authorList>
    </citation>
    <scope>NUCLEOTIDE SEQUENCE</scope>
    <source>
        <strain evidence="1">AVDCRST_MAG68</strain>
    </source>
</reference>
<evidence type="ECO:0000313" key="1">
    <source>
        <dbReference type="EMBL" id="CAA9314492.1"/>
    </source>
</evidence>
<dbReference type="AlphaFoldDB" id="A0A6J4KUC1"/>
<dbReference type="EMBL" id="CADCTW010000081">
    <property type="protein sequence ID" value="CAA9314492.1"/>
    <property type="molecule type" value="Genomic_DNA"/>
</dbReference>
<accession>A0A6J4KUC1</accession>
<organism evidence="1">
    <name type="scientific">uncultured Gemmatimonadota bacterium</name>
    <dbReference type="NCBI Taxonomy" id="203437"/>
    <lineage>
        <taxon>Bacteria</taxon>
        <taxon>Pseudomonadati</taxon>
        <taxon>Gemmatimonadota</taxon>
        <taxon>environmental samples</taxon>
    </lineage>
</organism>
<protein>
    <submittedName>
        <fullName evidence="1">Uncharacterized protein</fullName>
    </submittedName>
</protein>
<proteinExistence type="predicted"/>
<name>A0A6J4KUC1_9BACT</name>